<evidence type="ECO:0008006" key="2">
    <source>
        <dbReference type="Google" id="ProtNLM"/>
    </source>
</evidence>
<evidence type="ECO:0000313" key="1">
    <source>
        <dbReference type="EMBL" id="CAD8527809.1"/>
    </source>
</evidence>
<sequence length="132" mass="14348">MGNATSQKVVLGDGTIVGDSAEGAQAFGQAISRMHRIFRDCDGEFRRVSDAVNSHGRKSEQFAAAAEQLHACQRRREKQMAFIETRCGPAQGAFRICIEGIHENGAGDERQCLPVLHTFLDCAERALDADVG</sequence>
<gene>
    <name evidence="1" type="ORF">CLEP1334_LOCUS3030</name>
</gene>
<organism evidence="1">
    <name type="scientific">Calcidiscus leptoporus</name>
    <dbReference type="NCBI Taxonomy" id="127549"/>
    <lineage>
        <taxon>Eukaryota</taxon>
        <taxon>Haptista</taxon>
        <taxon>Haptophyta</taxon>
        <taxon>Prymnesiophyceae</taxon>
        <taxon>Coccolithales</taxon>
        <taxon>Calcidiscaceae</taxon>
        <taxon>Calcidiscus</taxon>
    </lineage>
</organism>
<dbReference type="AlphaFoldDB" id="A0A7S0IP74"/>
<accession>A0A7S0IP74</accession>
<protein>
    <recommendedName>
        <fullName evidence="2">IMS import disulfide relay-system CHCH-CHCH-like Cx9C domain-containing protein</fullName>
    </recommendedName>
</protein>
<name>A0A7S0IP74_9EUKA</name>
<reference evidence="1" key="1">
    <citation type="submission" date="2021-01" db="EMBL/GenBank/DDBJ databases">
        <authorList>
            <person name="Corre E."/>
            <person name="Pelletier E."/>
            <person name="Niang G."/>
            <person name="Scheremetjew M."/>
            <person name="Finn R."/>
            <person name="Kale V."/>
            <person name="Holt S."/>
            <person name="Cochrane G."/>
            <person name="Meng A."/>
            <person name="Brown T."/>
            <person name="Cohen L."/>
        </authorList>
    </citation>
    <scope>NUCLEOTIDE SEQUENCE</scope>
    <source>
        <strain evidence="1">RCC1130</strain>
    </source>
</reference>
<proteinExistence type="predicted"/>
<dbReference type="EMBL" id="HBER01006067">
    <property type="protein sequence ID" value="CAD8527809.1"/>
    <property type="molecule type" value="Transcribed_RNA"/>
</dbReference>